<keyword evidence="3" id="KW-1185">Reference proteome</keyword>
<gene>
    <name evidence="2" type="ORF">CesoFtcFv8_004826</name>
</gene>
<dbReference type="AlphaFoldDB" id="A0AAN8HBW9"/>
<proteinExistence type="predicted"/>
<accession>A0AAN8HBW9</accession>
<evidence type="ECO:0000256" key="1">
    <source>
        <dbReference type="SAM" id="MobiDB-lite"/>
    </source>
</evidence>
<dbReference type="EMBL" id="JAULUE010002049">
    <property type="protein sequence ID" value="KAK5906924.1"/>
    <property type="molecule type" value="Genomic_DNA"/>
</dbReference>
<evidence type="ECO:0000313" key="2">
    <source>
        <dbReference type="EMBL" id="KAK5906924.1"/>
    </source>
</evidence>
<sequence length="89" mass="9868">MANMTPRLYSRIIRLTVERKSHRNTLYSSCKQSHRSPQCVYAAPAVSGDWSRYTAAGAGHSRLSHLSDQSGDSMADRKPITHSVPPDPD</sequence>
<reference evidence="2 3" key="1">
    <citation type="journal article" date="2023" name="Mol. Biol. Evol.">
        <title>Genomics of Secondarily Temperate Adaptation in the Only Non-Antarctic Icefish.</title>
        <authorList>
            <person name="Rivera-Colon A.G."/>
            <person name="Rayamajhi N."/>
            <person name="Minhas B.F."/>
            <person name="Madrigal G."/>
            <person name="Bilyk K.T."/>
            <person name="Yoon V."/>
            <person name="Hune M."/>
            <person name="Gregory S."/>
            <person name="Cheng C.H.C."/>
            <person name="Catchen J.M."/>
        </authorList>
    </citation>
    <scope>NUCLEOTIDE SEQUENCE [LARGE SCALE GENOMIC DNA]</scope>
    <source>
        <strain evidence="2">JC2023a</strain>
    </source>
</reference>
<protein>
    <submittedName>
        <fullName evidence="2">Uncharacterized protein</fullName>
    </submittedName>
</protein>
<comment type="caution">
    <text evidence="2">The sequence shown here is derived from an EMBL/GenBank/DDBJ whole genome shotgun (WGS) entry which is preliminary data.</text>
</comment>
<dbReference type="Proteomes" id="UP001335648">
    <property type="component" value="Unassembled WGS sequence"/>
</dbReference>
<organism evidence="2 3">
    <name type="scientific">Champsocephalus esox</name>
    <name type="common">pike icefish</name>
    <dbReference type="NCBI Taxonomy" id="159716"/>
    <lineage>
        <taxon>Eukaryota</taxon>
        <taxon>Metazoa</taxon>
        <taxon>Chordata</taxon>
        <taxon>Craniata</taxon>
        <taxon>Vertebrata</taxon>
        <taxon>Euteleostomi</taxon>
        <taxon>Actinopterygii</taxon>
        <taxon>Neopterygii</taxon>
        <taxon>Teleostei</taxon>
        <taxon>Neoteleostei</taxon>
        <taxon>Acanthomorphata</taxon>
        <taxon>Eupercaria</taxon>
        <taxon>Perciformes</taxon>
        <taxon>Notothenioidei</taxon>
        <taxon>Channichthyidae</taxon>
        <taxon>Champsocephalus</taxon>
    </lineage>
</organism>
<feature type="region of interest" description="Disordered" evidence="1">
    <location>
        <begin position="59"/>
        <end position="89"/>
    </location>
</feature>
<name>A0AAN8HBW9_9TELE</name>
<evidence type="ECO:0000313" key="3">
    <source>
        <dbReference type="Proteomes" id="UP001335648"/>
    </source>
</evidence>